<dbReference type="EMBL" id="FJNB01000005">
    <property type="protein sequence ID" value="CZQ91118.1"/>
    <property type="molecule type" value="Genomic_DNA"/>
</dbReference>
<sequence length="86" mass="9403">MGWQIDPKGLRYALNGTYSGKLGILWLDSHPDVSTPKDIERVHAMILVNVLGGGSPKSSGSSRTFPKKSILSDWAKPNICHGMRLI</sequence>
<reference evidence="2 4" key="2">
    <citation type="submission" date="2016-10" db="EMBL/GenBank/DDBJ databases">
        <authorList>
            <person name="Varghese N."/>
            <person name="Submissions S."/>
        </authorList>
    </citation>
    <scope>NUCLEOTIDE SEQUENCE [LARGE SCALE GENOMIC DNA]</scope>
    <source>
        <strain evidence="2 4">DSM 22150</strain>
    </source>
</reference>
<evidence type="ECO:0000313" key="2">
    <source>
        <dbReference type="EMBL" id="SEI73412.1"/>
    </source>
</evidence>
<keyword evidence="4" id="KW-1185">Reference proteome</keyword>
<evidence type="ECO:0000313" key="4">
    <source>
        <dbReference type="Proteomes" id="UP000199280"/>
    </source>
</evidence>
<dbReference type="SUPFAM" id="SSF52768">
    <property type="entry name" value="Arginase/deacetylase"/>
    <property type="match status" value="1"/>
</dbReference>
<dbReference type="InterPro" id="IPR023696">
    <property type="entry name" value="Ureohydrolase_dom_sf"/>
</dbReference>
<proteinExistence type="predicted"/>
<name>A0A143YIW9_9LACT</name>
<protein>
    <submittedName>
        <fullName evidence="1">Uncharacterized protein</fullName>
    </submittedName>
</protein>
<reference evidence="1 3" key="1">
    <citation type="submission" date="2016-02" db="EMBL/GenBank/DDBJ databases">
        <authorList>
            <person name="Wen L."/>
            <person name="He K."/>
            <person name="Yang H."/>
        </authorList>
    </citation>
    <scope>NUCLEOTIDE SEQUENCE [LARGE SCALE GENOMIC DNA]</scope>
    <source>
        <strain evidence="1">Trichococcus_R210</strain>
    </source>
</reference>
<dbReference type="EMBL" id="FNYT01000003">
    <property type="protein sequence ID" value="SEI73412.1"/>
    <property type="molecule type" value="Genomic_DNA"/>
</dbReference>
<evidence type="ECO:0000313" key="1">
    <source>
        <dbReference type="EMBL" id="CZQ91118.1"/>
    </source>
</evidence>
<dbReference type="Proteomes" id="UP000076878">
    <property type="component" value="Unassembled WGS sequence"/>
</dbReference>
<gene>
    <name evidence="2" type="ORF">SAMN05216375_10359</name>
    <name evidence="1" type="ORF">TR210_928</name>
</gene>
<dbReference type="Gene3D" id="3.40.800.10">
    <property type="entry name" value="Ureohydrolase domain"/>
    <property type="match status" value="1"/>
</dbReference>
<accession>A0A143YIW9</accession>
<dbReference type="STRING" id="640938.TR210_928"/>
<evidence type="ECO:0000313" key="3">
    <source>
        <dbReference type="Proteomes" id="UP000076878"/>
    </source>
</evidence>
<dbReference type="Proteomes" id="UP000199280">
    <property type="component" value="Unassembled WGS sequence"/>
</dbReference>
<organism evidence="1 3">
    <name type="scientific">Trichococcus ilyis</name>
    <dbReference type="NCBI Taxonomy" id="640938"/>
    <lineage>
        <taxon>Bacteria</taxon>
        <taxon>Bacillati</taxon>
        <taxon>Bacillota</taxon>
        <taxon>Bacilli</taxon>
        <taxon>Lactobacillales</taxon>
        <taxon>Carnobacteriaceae</taxon>
        <taxon>Trichococcus</taxon>
    </lineage>
</organism>
<dbReference type="AlphaFoldDB" id="A0A143YIW9"/>